<evidence type="ECO:0000313" key="2">
    <source>
        <dbReference type="EMBL" id="GBM93344.1"/>
    </source>
</evidence>
<reference evidence="2 3" key="1">
    <citation type="journal article" date="2019" name="Sci. Rep.">
        <title>Orb-weaving spider Araneus ventricosus genome elucidates the spidroin gene catalogue.</title>
        <authorList>
            <person name="Kono N."/>
            <person name="Nakamura H."/>
            <person name="Ohtoshi R."/>
            <person name="Moran D.A.P."/>
            <person name="Shinohara A."/>
            <person name="Yoshida Y."/>
            <person name="Fujiwara M."/>
            <person name="Mori M."/>
            <person name="Tomita M."/>
            <person name="Arakawa K."/>
        </authorList>
    </citation>
    <scope>NUCLEOTIDE SEQUENCE [LARGE SCALE GENOMIC DNA]</scope>
</reference>
<comment type="caution">
    <text evidence="2">The sequence shown here is derived from an EMBL/GenBank/DDBJ whole genome shotgun (WGS) entry which is preliminary data.</text>
</comment>
<proteinExistence type="predicted"/>
<feature type="compositionally biased region" description="Basic residues" evidence="1">
    <location>
        <begin position="1"/>
        <end position="11"/>
    </location>
</feature>
<keyword evidence="3" id="KW-1185">Reference proteome</keyword>
<accession>A0A4Y2JTR7</accession>
<evidence type="ECO:0000256" key="1">
    <source>
        <dbReference type="SAM" id="MobiDB-lite"/>
    </source>
</evidence>
<sequence>MSALKCPHKKKSILDKSDERARKATSPPRPIHRRQNVALSFTLISKSKKSLHLAAKFTPSNIRIFTVPQRRRSPVLKIRPQLYRLRFLALPPLSLERGKASSAYASRRIVCGIMSRFHLILEANDFYGRRSEVPWRRYERALNQTLHKNPNAGAITGAISDGSAGKVVATGLVEKLLCSEALNWTVT</sequence>
<dbReference type="Proteomes" id="UP000499080">
    <property type="component" value="Unassembled WGS sequence"/>
</dbReference>
<gene>
    <name evidence="2" type="ORF">AVEN_213005_1</name>
</gene>
<evidence type="ECO:0000313" key="3">
    <source>
        <dbReference type="Proteomes" id="UP000499080"/>
    </source>
</evidence>
<protein>
    <submittedName>
        <fullName evidence="2">Uncharacterized protein</fullName>
    </submittedName>
</protein>
<feature type="compositionally biased region" description="Basic and acidic residues" evidence="1">
    <location>
        <begin position="12"/>
        <end position="22"/>
    </location>
</feature>
<dbReference type="AlphaFoldDB" id="A0A4Y2JTR7"/>
<name>A0A4Y2JTR7_ARAVE</name>
<dbReference type="EMBL" id="BGPR01003867">
    <property type="protein sequence ID" value="GBM93344.1"/>
    <property type="molecule type" value="Genomic_DNA"/>
</dbReference>
<organism evidence="2 3">
    <name type="scientific">Araneus ventricosus</name>
    <name type="common">Orbweaver spider</name>
    <name type="synonym">Epeira ventricosa</name>
    <dbReference type="NCBI Taxonomy" id="182803"/>
    <lineage>
        <taxon>Eukaryota</taxon>
        <taxon>Metazoa</taxon>
        <taxon>Ecdysozoa</taxon>
        <taxon>Arthropoda</taxon>
        <taxon>Chelicerata</taxon>
        <taxon>Arachnida</taxon>
        <taxon>Araneae</taxon>
        <taxon>Araneomorphae</taxon>
        <taxon>Entelegynae</taxon>
        <taxon>Araneoidea</taxon>
        <taxon>Araneidae</taxon>
        <taxon>Araneus</taxon>
    </lineage>
</organism>
<feature type="region of interest" description="Disordered" evidence="1">
    <location>
        <begin position="1"/>
        <end position="31"/>
    </location>
</feature>